<accession>A0A1I4EGV9</accession>
<dbReference type="STRING" id="52441.SAMN05216302_102815"/>
<dbReference type="RefSeq" id="WP_090701661.1">
    <property type="nucleotide sequence ID" value="NZ_FOSP01000028.1"/>
</dbReference>
<gene>
    <name evidence="2" type="ORF">SAMN05216302_102815</name>
</gene>
<protein>
    <recommendedName>
        <fullName evidence="4">Lipase</fullName>
    </recommendedName>
</protein>
<keyword evidence="3" id="KW-1185">Reference proteome</keyword>
<proteinExistence type="predicted"/>
<name>A0A1I4EGV9_9PROT</name>
<evidence type="ECO:0000313" key="3">
    <source>
        <dbReference type="Proteomes" id="UP000199533"/>
    </source>
</evidence>
<dbReference type="Proteomes" id="UP000199533">
    <property type="component" value="Unassembled WGS sequence"/>
</dbReference>
<dbReference type="InterPro" id="IPR025498">
    <property type="entry name" value="DUF4389"/>
</dbReference>
<feature type="transmembrane region" description="Helical" evidence="1">
    <location>
        <begin position="20"/>
        <end position="47"/>
    </location>
</feature>
<reference evidence="3" key="1">
    <citation type="submission" date="2016-10" db="EMBL/GenBank/DDBJ databases">
        <authorList>
            <person name="Varghese N."/>
            <person name="Submissions S."/>
        </authorList>
    </citation>
    <scope>NUCLEOTIDE SEQUENCE [LARGE SCALE GENOMIC DNA]</scope>
    <source>
        <strain evidence="3">Nm69</strain>
    </source>
</reference>
<dbReference type="Pfam" id="PF14333">
    <property type="entry name" value="DUF4389"/>
    <property type="match status" value="1"/>
</dbReference>
<evidence type="ECO:0008006" key="4">
    <source>
        <dbReference type="Google" id="ProtNLM"/>
    </source>
</evidence>
<dbReference type="EMBL" id="FOSP01000028">
    <property type="protein sequence ID" value="SFL04483.1"/>
    <property type="molecule type" value="Genomic_DNA"/>
</dbReference>
<dbReference type="AlphaFoldDB" id="A0A1I4EGV9"/>
<organism evidence="2 3">
    <name type="scientific">Nitrosomonas aestuarii</name>
    <dbReference type="NCBI Taxonomy" id="52441"/>
    <lineage>
        <taxon>Bacteria</taxon>
        <taxon>Pseudomonadati</taxon>
        <taxon>Pseudomonadota</taxon>
        <taxon>Betaproteobacteria</taxon>
        <taxon>Nitrosomonadales</taxon>
        <taxon>Nitrosomonadaceae</taxon>
        <taxon>Nitrosomonas</taxon>
    </lineage>
</organism>
<keyword evidence="1" id="KW-0812">Transmembrane</keyword>
<keyword evidence="1" id="KW-1133">Transmembrane helix</keyword>
<evidence type="ECO:0000256" key="1">
    <source>
        <dbReference type="SAM" id="Phobius"/>
    </source>
</evidence>
<dbReference type="OrthoDB" id="5766995at2"/>
<evidence type="ECO:0000313" key="2">
    <source>
        <dbReference type="EMBL" id="SFL04483.1"/>
    </source>
</evidence>
<sequence length="102" mass="12017">MRKELKQSLQKNEILIRGLFMLFFLVIYSISKFLIIGIMFFQLAAILLTEKPNEQILKFSQSLSVYIYQIVQFLSFNNEQRPFPFRKWPDGTTSSSVEVKSD</sequence>
<keyword evidence="1" id="KW-0472">Membrane</keyword>